<dbReference type="GO" id="GO:0000329">
    <property type="term" value="C:fungal-type vacuole membrane"/>
    <property type="evidence" value="ECO:0007669"/>
    <property type="project" value="TreeGrafter"/>
</dbReference>
<dbReference type="GO" id="GO:0015369">
    <property type="term" value="F:calcium:proton antiporter activity"/>
    <property type="evidence" value="ECO:0007669"/>
    <property type="project" value="TreeGrafter"/>
</dbReference>
<dbReference type="AlphaFoldDB" id="A0A6A4HBW0"/>
<evidence type="ECO:0000256" key="3">
    <source>
        <dbReference type="ARBA" id="ARBA00022692"/>
    </source>
</evidence>
<organism evidence="10 11">
    <name type="scientific">Gymnopus androsaceus JB14</name>
    <dbReference type="NCBI Taxonomy" id="1447944"/>
    <lineage>
        <taxon>Eukaryota</taxon>
        <taxon>Fungi</taxon>
        <taxon>Dikarya</taxon>
        <taxon>Basidiomycota</taxon>
        <taxon>Agaricomycotina</taxon>
        <taxon>Agaricomycetes</taxon>
        <taxon>Agaricomycetidae</taxon>
        <taxon>Agaricales</taxon>
        <taxon>Marasmiineae</taxon>
        <taxon>Omphalotaceae</taxon>
        <taxon>Gymnopus</taxon>
    </lineage>
</organism>
<dbReference type="OrthoDB" id="1699231at2759"/>
<keyword evidence="6 8" id="KW-0472">Membrane</keyword>
<feature type="compositionally biased region" description="Acidic residues" evidence="7">
    <location>
        <begin position="34"/>
        <end position="45"/>
    </location>
</feature>
<evidence type="ECO:0000256" key="6">
    <source>
        <dbReference type="ARBA" id="ARBA00023136"/>
    </source>
</evidence>
<feature type="transmembrane region" description="Helical" evidence="8">
    <location>
        <begin position="362"/>
        <end position="385"/>
    </location>
</feature>
<evidence type="ECO:0000256" key="7">
    <source>
        <dbReference type="SAM" id="MobiDB-lite"/>
    </source>
</evidence>
<proteinExistence type="predicted"/>
<comment type="subcellular location">
    <subcellularLocation>
        <location evidence="1">Endomembrane system</location>
        <topology evidence="1">Multi-pass membrane protein</topology>
    </subcellularLocation>
</comment>
<evidence type="ECO:0000259" key="9">
    <source>
        <dbReference type="Pfam" id="PF01699"/>
    </source>
</evidence>
<feature type="region of interest" description="Disordered" evidence="7">
    <location>
        <begin position="1"/>
        <end position="71"/>
    </location>
</feature>
<dbReference type="InterPro" id="IPR004713">
    <property type="entry name" value="CaH_exchang"/>
</dbReference>
<feature type="transmembrane region" description="Helical" evidence="8">
    <location>
        <begin position="269"/>
        <end position="289"/>
    </location>
</feature>
<keyword evidence="3 8" id="KW-0812">Transmembrane</keyword>
<feature type="transmembrane region" description="Helical" evidence="8">
    <location>
        <begin position="467"/>
        <end position="484"/>
    </location>
</feature>
<dbReference type="Pfam" id="PF01699">
    <property type="entry name" value="Na_Ca_ex"/>
    <property type="match status" value="1"/>
</dbReference>
<feature type="domain" description="Sodium/calcium exchanger membrane region" evidence="9">
    <location>
        <begin position="328"/>
        <end position="481"/>
    </location>
</feature>
<evidence type="ECO:0000256" key="8">
    <source>
        <dbReference type="SAM" id="Phobius"/>
    </source>
</evidence>
<dbReference type="GO" id="GO:0012505">
    <property type="term" value="C:endomembrane system"/>
    <property type="evidence" value="ECO:0007669"/>
    <property type="project" value="UniProtKB-SubCell"/>
</dbReference>
<accession>A0A6A4HBW0</accession>
<evidence type="ECO:0000256" key="1">
    <source>
        <dbReference type="ARBA" id="ARBA00004127"/>
    </source>
</evidence>
<sequence length="502" mass="55919">MSTTDLLDKSEKSSGNREFGRGSTRRVRATSSDSAEEIVIDFDVQDEGHRSEDDIDERSVRPSLSARTPTGGSDWFKDRFMRRGKRKIGTMESLRAAVTSSCNRAEALQLNLLVIFIPISWAFHFTNHQNPEDPTSVWPFEVTFAVSLLALVPLEKALEYGGEQISLYCGKEIGDLIIPFINLSFYRLRILQSTIIGVILLHLLLVPGVAFIIGGAKLIYQSLNEHSAQLNHILLLMGVLTLVLPTALYSTLQNSGEVDTTISQKLFDLSHILAIILLVVYGYSRVFLYDPPGENNALRPLSDVPIEFLEEERKLLHEEPEVNQWVCIAFLLTTIGIMAPTAEWLVDSVDVVKLDAQISPEFFGLIILPLASFTADALLSVGYFIQSTVRYFLGWKSPPTPVAKARSIDISIQFNLFWLPLIILLGWWTNRPITLLFDAFEVAVLIGACFLVNFVTADAKTNWAEGATMVSFYIMIAITAWFYVGNTTIAELLQGGKCVESG</sequence>
<dbReference type="PANTHER" id="PTHR31503:SF20">
    <property type="entry name" value="CA(2+)_H(+) EXCHANGER, PUTATIVE (EUROFUNG)-RELATED"/>
    <property type="match status" value="1"/>
</dbReference>
<feature type="transmembrane region" description="Helical" evidence="8">
    <location>
        <begin position="322"/>
        <end position="342"/>
    </location>
</feature>
<evidence type="ECO:0000313" key="10">
    <source>
        <dbReference type="EMBL" id="KAE9395772.1"/>
    </source>
</evidence>
<dbReference type="GO" id="GO:0006874">
    <property type="term" value="P:intracellular calcium ion homeostasis"/>
    <property type="evidence" value="ECO:0007669"/>
    <property type="project" value="TreeGrafter"/>
</dbReference>
<keyword evidence="4 8" id="KW-1133">Transmembrane helix</keyword>
<evidence type="ECO:0000256" key="2">
    <source>
        <dbReference type="ARBA" id="ARBA00022448"/>
    </source>
</evidence>
<feature type="compositionally biased region" description="Basic and acidic residues" evidence="7">
    <location>
        <begin position="46"/>
        <end position="60"/>
    </location>
</feature>
<gene>
    <name evidence="10" type="ORF">BT96DRAFT_922619</name>
</gene>
<protein>
    <recommendedName>
        <fullName evidence="9">Sodium/calcium exchanger membrane region domain-containing protein</fullName>
    </recommendedName>
</protein>
<evidence type="ECO:0000313" key="11">
    <source>
        <dbReference type="Proteomes" id="UP000799118"/>
    </source>
</evidence>
<dbReference type="PANTHER" id="PTHR31503">
    <property type="entry name" value="VACUOLAR CALCIUM ION TRANSPORTER"/>
    <property type="match status" value="1"/>
</dbReference>
<dbReference type="EMBL" id="ML769525">
    <property type="protein sequence ID" value="KAE9395772.1"/>
    <property type="molecule type" value="Genomic_DNA"/>
</dbReference>
<evidence type="ECO:0000256" key="4">
    <source>
        <dbReference type="ARBA" id="ARBA00022989"/>
    </source>
</evidence>
<keyword evidence="5" id="KW-0406">Ion transport</keyword>
<feature type="transmembrane region" description="Helical" evidence="8">
    <location>
        <begin position="435"/>
        <end position="455"/>
    </location>
</feature>
<name>A0A6A4HBW0_9AGAR</name>
<feature type="transmembrane region" description="Helical" evidence="8">
    <location>
        <begin position="406"/>
        <end position="429"/>
    </location>
</feature>
<dbReference type="Proteomes" id="UP000799118">
    <property type="component" value="Unassembled WGS sequence"/>
</dbReference>
<feature type="transmembrane region" description="Helical" evidence="8">
    <location>
        <begin position="232"/>
        <end position="249"/>
    </location>
</feature>
<keyword evidence="11" id="KW-1185">Reference proteome</keyword>
<dbReference type="InterPro" id="IPR004837">
    <property type="entry name" value="NaCa_Exmemb"/>
</dbReference>
<keyword evidence="2" id="KW-0813">Transport</keyword>
<feature type="compositionally biased region" description="Basic and acidic residues" evidence="7">
    <location>
        <begin position="1"/>
        <end position="20"/>
    </location>
</feature>
<evidence type="ECO:0000256" key="5">
    <source>
        <dbReference type="ARBA" id="ARBA00023065"/>
    </source>
</evidence>
<feature type="transmembrane region" description="Helical" evidence="8">
    <location>
        <begin position="195"/>
        <end position="220"/>
    </location>
</feature>
<reference evidence="10" key="1">
    <citation type="journal article" date="2019" name="Environ. Microbiol.">
        <title>Fungal ecological strategies reflected in gene transcription - a case study of two litter decomposers.</title>
        <authorList>
            <person name="Barbi F."/>
            <person name="Kohler A."/>
            <person name="Barry K."/>
            <person name="Baskaran P."/>
            <person name="Daum C."/>
            <person name="Fauchery L."/>
            <person name="Ihrmark K."/>
            <person name="Kuo A."/>
            <person name="LaButti K."/>
            <person name="Lipzen A."/>
            <person name="Morin E."/>
            <person name="Grigoriev I.V."/>
            <person name="Henrissat B."/>
            <person name="Lindahl B."/>
            <person name="Martin F."/>
        </authorList>
    </citation>
    <scope>NUCLEOTIDE SEQUENCE</scope>
    <source>
        <strain evidence="10">JB14</strain>
    </source>
</reference>